<evidence type="ECO:0000259" key="1">
    <source>
        <dbReference type="Pfam" id="PF01431"/>
    </source>
</evidence>
<reference evidence="2" key="1">
    <citation type="journal article" date="2020" name="Cell">
        <title>Large-Scale Comparative Analyses of Tick Genomes Elucidate Their Genetic Diversity and Vector Capacities.</title>
        <authorList>
            <consortium name="Tick Genome and Microbiome Consortium (TIGMIC)"/>
            <person name="Jia N."/>
            <person name="Wang J."/>
            <person name="Shi W."/>
            <person name="Du L."/>
            <person name="Sun Y."/>
            <person name="Zhan W."/>
            <person name="Jiang J.F."/>
            <person name="Wang Q."/>
            <person name="Zhang B."/>
            <person name="Ji P."/>
            <person name="Bell-Sakyi L."/>
            <person name="Cui X.M."/>
            <person name="Yuan T.T."/>
            <person name="Jiang B.G."/>
            <person name="Yang W.F."/>
            <person name="Lam T.T."/>
            <person name="Chang Q.C."/>
            <person name="Ding S.J."/>
            <person name="Wang X.J."/>
            <person name="Zhu J.G."/>
            <person name="Ruan X.D."/>
            <person name="Zhao L."/>
            <person name="Wei J.T."/>
            <person name="Ye R.Z."/>
            <person name="Que T.C."/>
            <person name="Du C.H."/>
            <person name="Zhou Y.H."/>
            <person name="Cheng J.X."/>
            <person name="Dai P.F."/>
            <person name="Guo W.B."/>
            <person name="Han X.H."/>
            <person name="Huang E.J."/>
            <person name="Li L.F."/>
            <person name="Wei W."/>
            <person name="Gao Y.C."/>
            <person name="Liu J.Z."/>
            <person name="Shao H.Z."/>
            <person name="Wang X."/>
            <person name="Wang C.C."/>
            <person name="Yang T.C."/>
            <person name="Huo Q.B."/>
            <person name="Li W."/>
            <person name="Chen H.Y."/>
            <person name="Chen S.E."/>
            <person name="Zhou L.G."/>
            <person name="Ni X.B."/>
            <person name="Tian J.H."/>
            <person name="Sheng Y."/>
            <person name="Liu T."/>
            <person name="Pan Y.S."/>
            <person name="Xia L.Y."/>
            <person name="Li J."/>
            <person name="Zhao F."/>
            <person name="Cao W.C."/>
        </authorList>
    </citation>
    <scope>NUCLEOTIDE SEQUENCE</scope>
    <source>
        <strain evidence="2">Rmic-2018</strain>
    </source>
</reference>
<evidence type="ECO:0000313" key="3">
    <source>
        <dbReference type="Proteomes" id="UP000821866"/>
    </source>
</evidence>
<dbReference type="Gene3D" id="3.40.390.10">
    <property type="entry name" value="Collagenase (Catalytic Domain)"/>
    <property type="match status" value="1"/>
</dbReference>
<dbReference type="PANTHER" id="PTHR11733:SF241">
    <property type="entry name" value="GH26575P-RELATED"/>
    <property type="match status" value="1"/>
</dbReference>
<dbReference type="GO" id="GO:0016485">
    <property type="term" value="P:protein processing"/>
    <property type="evidence" value="ECO:0007669"/>
    <property type="project" value="TreeGrafter"/>
</dbReference>
<dbReference type="Pfam" id="PF01431">
    <property type="entry name" value="Peptidase_M13"/>
    <property type="match status" value="1"/>
</dbReference>
<accession>A0A9J6DX09</accession>
<reference evidence="2" key="2">
    <citation type="submission" date="2021-09" db="EMBL/GenBank/DDBJ databases">
        <authorList>
            <person name="Jia N."/>
            <person name="Wang J."/>
            <person name="Shi W."/>
            <person name="Du L."/>
            <person name="Sun Y."/>
            <person name="Zhan W."/>
            <person name="Jiang J."/>
            <person name="Wang Q."/>
            <person name="Zhang B."/>
            <person name="Ji P."/>
            <person name="Sakyi L.B."/>
            <person name="Cui X."/>
            <person name="Yuan T."/>
            <person name="Jiang B."/>
            <person name="Yang W."/>
            <person name="Lam T.T.-Y."/>
            <person name="Chang Q."/>
            <person name="Ding S."/>
            <person name="Wang X."/>
            <person name="Zhu J."/>
            <person name="Ruan X."/>
            <person name="Zhao L."/>
            <person name="Wei J."/>
            <person name="Que T."/>
            <person name="Du C."/>
            <person name="Cheng J."/>
            <person name="Dai P."/>
            <person name="Han X."/>
            <person name="Huang E."/>
            <person name="Gao Y."/>
            <person name="Liu J."/>
            <person name="Shao H."/>
            <person name="Ye R."/>
            <person name="Li L."/>
            <person name="Wei W."/>
            <person name="Wang X."/>
            <person name="Wang C."/>
            <person name="Huo Q."/>
            <person name="Li W."/>
            <person name="Guo W."/>
            <person name="Chen H."/>
            <person name="Chen S."/>
            <person name="Zhou L."/>
            <person name="Zhou L."/>
            <person name="Ni X."/>
            <person name="Tian J."/>
            <person name="Zhou Y."/>
            <person name="Sheng Y."/>
            <person name="Liu T."/>
            <person name="Pan Y."/>
            <person name="Xia L."/>
            <person name="Li J."/>
            <person name="Zhao F."/>
            <person name="Cao W."/>
        </authorList>
    </citation>
    <scope>NUCLEOTIDE SEQUENCE</scope>
    <source>
        <strain evidence="2">Rmic-2018</strain>
        <tissue evidence="2">Larvae</tissue>
    </source>
</reference>
<gene>
    <name evidence="2" type="ORF">HPB51_017810</name>
</gene>
<dbReference type="PROSITE" id="PS51885">
    <property type="entry name" value="NEPRILYSIN"/>
    <property type="match status" value="1"/>
</dbReference>
<dbReference type="GO" id="GO:0005886">
    <property type="term" value="C:plasma membrane"/>
    <property type="evidence" value="ECO:0007669"/>
    <property type="project" value="TreeGrafter"/>
</dbReference>
<comment type="caution">
    <text evidence="2">The sequence shown here is derived from an EMBL/GenBank/DDBJ whole genome shotgun (WGS) entry which is preliminary data.</text>
</comment>
<evidence type="ECO:0000313" key="2">
    <source>
        <dbReference type="EMBL" id="KAH8026272.1"/>
    </source>
</evidence>
<dbReference type="AlphaFoldDB" id="A0A9J6DX09"/>
<dbReference type="SUPFAM" id="SSF55486">
    <property type="entry name" value="Metalloproteases ('zincins'), catalytic domain"/>
    <property type="match status" value="1"/>
</dbReference>
<feature type="domain" description="Peptidase M13 C-terminal" evidence="1">
    <location>
        <begin position="30"/>
        <end position="100"/>
    </location>
</feature>
<dbReference type="GO" id="GO:0004222">
    <property type="term" value="F:metalloendopeptidase activity"/>
    <property type="evidence" value="ECO:0007669"/>
    <property type="project" value="InterPro"/>
</dbReference>
<protein>
    <recommendedName>
        <fullName evidence="1">Peptidase M13 C-terminal domain-containing protein</fullName>
    </recommendedName>
</protein>
<dbReference type="InterPro" id="IPR018497">
    <property type="entry name" value="Peptidase_M13_C"/>
</dbReference>
<dbReference type="InterPro" id="IPR024079">
    <property type="entry name" value="MetalloPept_cat_dom_sf"/>
</dbReference>
<dbReference type="EMBL" id="JABSTU010000007">
    <property type="protein sequence ID" value="KAH8026272.1"/>
    <property type="molecule type" value="Genomic_DNA"/>
</dbReference>
<dbReference type="PANTHER" id="PTHR11733">
    <property type="entry name" value="ZINC METALLOPROTEASE FAMILY M13 NEPRILYSIN-RELATED"/>
    <property type="match status" value="1"/>
</dbReference>
<proteinExistence type="predicted"/>
<organism evidence="2 3">
    <name type="scientific">Rhipicephalus microplus</name>
    <name type="common">Cattle tick</name>
    <name type="synonym">Boophilus microplus</name>
    <dbReference type="NCBI Taxonomy" id="6941"/>
    <lineage>
        <taxon>Eukaryota</taxon>
        <taxon>Metazoa</taxon>
        <taxon>Ecdysozoa</taxon>
        <taxon>Arthropoda</taxon>
        <taxon>Chelicerata</taxon>
        <taxon>Arachnida</taxon>
        <taxon>Acari</taxon>
        <taxon>Parasitiformes</taxon>
        <taxon>Ixodida</taxon>
        <taxon>Ixodoidea</taxon>
        <taxon>Ixodidae</taxon>
        <taxon>Rhipicephalinae</taxon>
        <taxon>Rhipicephalus</taxon>
        <taxon>Boophilus</taxon>
    </lineage>
</organism>
<dbReference type="Proteomes" id="UP000821866">
    <property type="component" value="Unassembled WGS sequence"/>
</dbReference>
<name>A0A9J6DX09_RHIMP</name>
<dbReference type="InterPro" id="IPR000718">
    <property type="entry name" value="Peptidase_M13"/>
</dbReference>
<sequence length="104" mass="11616">MRENHLPIPIEEAFFSVVSLQWPLPSQSVRGTEQPRLKGMEQFTGEQVFFMTMCLSLCQEDGPLRSSPPCNAAVRNFAPFATAFNCSRRSAMNPAKKCHLLAGQ</sequence>
<keyword evidence="3" id="KW-1185">Reference proteome</keyword>